<evidence type="ECO:0000256" key="1">
    <source>
        <dbReference type="ARBA" id="ARBA00022679"/>
    </source>
</evidence>
<dbReference type="RefSeq" id="WP_127054855.1">
    <property type="nucleotide sequence ID" value="NZ_RSCM01000009.1"/>
</dbReference>
<dbReference type="PROSITE" id="PS51186">
    <property type="entry name" value="GNAT"/>
    <property type="match status" value="1"/>
</dbReference>
<dbReference type="InterPro" id="IPR000182">
    <property type="entry name" value="GNAT_dom"/>
</dbReference>
<sequence length="158" mass="18006">MIRPIMPDDTDALIALADSIEFFSSDELEELRQMLTNSLSKDSNTHPFWITDDDDGLVGLAYCEPERMTSGTWNLQLIAVHPTHQREGRGAKLLLFVEQTLANRGARVLLVETMGTPDFEYVRAFYRKNGYEEEARIREFYAQGADKIVFRKALSTQG</sequence>
<protein>
    <submittedName>
        <fullName evidence="4">GNAT family N-acetyltransferase</fullName>
    </submittedName>
</protein>
<evidence type="ECO:0000313" key="4">
    <source>
        <dbReference type="EMBL" id="RUS95777.1"/>
    </source>
</evidence>
<dbReference type="InterPro" id="IPR050832">
    <property type="entry name" value="Bact_Acetyltransf"/>
</dbReference>
<dbReference type="PANTHER" id="PTHR43877">
    <property type="entry name" value="AMINOALKYLPHOSPHONATE N-ACETYLTRANSFERASE-RELATED-RELATED"/>
    <property type="match status" value="1"/>
</dbReference>
<feature type="domain" description="N-acetyltransferase" evidence="3">
    <location>
        <begin position="1"/>
        <end position="155"/>
    </location>
</feature>
<dbReference type="PANTHER" id="PTHR43877:SF2">
    <property type="entry name" value="AMINOALKYLPHOSPHONATE N-ACETYLTRANSFERASE-RELATED"/>
    <property type="match status" value="1"/>
</dbReference>
<accession>A0A433UPK8</accession>
<keyword evidence="2" id="KW-0012">Acyltransferase</keyword>
<dbReference type="Pfam" id="PF13508">
    <property type="entry name" value="Acetyltransf_7"/>
    <property type="match status" value="1"/>
</dbReference>
<dbReference type="CDD" id="cd04301">
    <property type="entry name" value="NAT_SF"/>
    <property type="match status" value="1"/>
</dbReference>
<keyword evidence="5" id="KW-1185">Reference proteome</keyword>
<dbReference type="Proteomes" id="UP000276103">
    <property type="component" value="Unassembled WGS sequence"/>
</dbReference>
<evidence type="ECO:0000313" key="5">
    <source>
        <dbReference type="Proteomes" id="UP000276103"/>
    </source>
</evidence>
<name>A0A433UPK8_ANAVA</name>
<gene>
    <name evidence="4" type="ORF">DSM107003_29530</name>
</gene>
<dbReference type="EMBL" id="RSCM01000009">
    <property type="protein sequence ID" value="RUS95777.1"/>
    <property type="molecule type" value="Genomic_DNA"/>
</dbReference>
<evidence type="ECO:0000256" key="2">
    <source>
        <dbReference type="ARBA" id="ARBA00023315"/>
    </source>
</evidence>
<reference evidence="4 5" key="1">
    <citation type="journal article" date="2019" name="Genome Biol. Evol.">
        <title>Day and night: Metabolic profiles and evolutionary relationships of six axenic non-marine cyanobacteria.</title>
        <authorList>
            <person name="Will S.E."/>
            <person name="Henke P."/>
            <person name="Boedeker C."/>
            <person name="Huang S."/>
            <person name="Brinkmann H."/>
            <person name="Rohde M."/>
            <person name="Jarek M."/>
            <person name="Friedl T."/>
            <person name="Seufert S."/>
            <person name="Schumacher M."/>
            <person name="Overmann J."/>
            <person name="Neumann-Schaal M."/>
            <person name="Petersen J."/>
        </authorList>
    </citation>
    <scope>NUCLEOTIDE SEQUENCE [LARGE SCALE GENOMIC DNA]</scope>
    <source>
        <strain evidence="4 5">SAG 1403-4b</strain>
    </source>
</reference>
<organism evidence="4 5">
    <name type="scientific">Trichormus variabilis SAG 1403-4b</name>
    <dbReference type="NCBI Taxonomy" id="447716"/>
    <lineage>
        <taxon>Bacteria</taxon>
        <taxon>Bacillati</taxon>
        <taxon>Cyanobacteriota</taxon>
        <taxon>Cyanophyceae</taxon>
        <taxon>Nostocales</taxon>
        <taxon>Nostocaceae</taxon>
        <taxon>Trichormus</taxon>
    </lineage>
</organism>
<dbReference type="Gene3D" id="3.40.630.30">
    <property type="match status" value="1"/>
</dbReference>
<comment type="caution">
    <text evidence="4">The sequence shown here is derived from an EMBL/GenBank/DDBJ whole genome shotgun (WGS) entry which is preliminary data.</text>
</comment>
<keyword evidence="1 4" id="KW-0808">Transferase</keyword>
<dbReference type="InterPro" id="IPR016181">
    <property type="entry name" value="Acyl_CoA_acyltransferase"/>
</dbReference>
<proteinExistence type="predicted"/>
<dbReference type="AlphaFoldDB" id="A0A433UPK8"/>
<dbReference type="SUPFAM" id="SSF55729">
    <property type="entry name" value="Acyl-CoA N-acyltransferases (Nat)"/>
    <property type="match status" value="1"/>
</dbReference>
<dbReference type="GO" id="GO:0016747">
    <property type="term" value="F:acyltransferase activity, transferring groups other than amino-acyl groups"/>
    <property type="evidence" value="ECO:0007669"/>
    <property type="project" value="InterPro"/>
</dbReference>
<evidence type="ECO:0000259" key="3">
    <source>
        <dbReference type="PROSITE" id="PS51186"/>
    </source>
</evidence>
<dbReference type="OrthoDB" id="9789603at2"/>